<dbReference type="Proteomes" id="UP001215598">
    <property type="component" value="Unassembled WGS sequence"/>
</dbReference>
<dbReference type="AlphaFoldDB" id="A0AAD7MKZ4"/>
<organism evidence="1 2">
    <name type="scientific">Mycena metata</name>
    <dbReference type="NCBI Taxonomy" id="1033252"/>
    <lineage>
        <taxon>Eukaryota</taxon>
        <taxon>Fungi</taxon>
        <taxon>Dikarya</taxon>
        <taxon>Basidiomycota</taxon>
        <taxon>Agaricomycotina</taxon>
        <taxon>Agaricomycetes</taxon>
        <taxon>Agaricomycetidae</taxon>
        <taxon>Agaricales</taxon>
        <taxon>Marasmiineae</taxon>
        <taxon>Mycenaceae</taxon>
        <taxon>Mycena</taxon>
    </lineage>
</organism>
<sequence>MHPSRILTLLCNYTAAARFLGLRFIRIHGDLPNIIRAEIHGLKYVGVPLGSFTLRILGDSNDRGWVVDRGRHDSQNRCEYYLNDCNEFHFAARYQRSALTMEATRKKS</sequence>
<dbReference type="EMBL" id="JARKIB010000220">
    <property type="protein sequence ID" value="KAJ7722385.1"/>
    <property type="molecule type" value="Genomic_DNA"/>
</dbReference>
<name>A0AAD7MKZ4_9AGAR</name>
<evidence type="ECO:0000313" key="1">
    <source>
        <dbReference type="EMBL" id="KAJ7722385.1"/>
    </source>
</evidence>
<reference evidence="1" key="1">
    <citation type="submission" date="2023-03" db="EMBL/GenBank/DDBJ databases">
        <title>Massive genome expansion in bonnet fungi (Mycena s.s.) driven by repeated elements and novel gene families across ecological guilds.</title>
        <authorList>
            <consortium name="Lawrence Berkeley National Laboratory"/>
            <person name="Harder C.B."/>
            <person name="Miyauchi S."/>
            <person name="Viragh M."/>
            <person name="Kuo A."/>
            <person name="Thoen E."/>
            <person name="Andreopoulos B."/>
            <person name="Lu D."/>
            <person name="Skrede I."/>
            <person name="Drula E."/>
            <person name="Henrissat B."/>
            <person name="Morin E."/>
            <person name="Kohler A."/>
            <person name="Barry K."/>
            <person name="LaButti K."/>
            <person name="Morin E."/>
            <person name="Salamov A."/>
            <person name="Lipzen A."/>
            <person name="Mereny Z."/>
            <person name="Hegedus B."/>
            <person name="Baldrian P."/>
            <person name="Stursova M."/>
            <person name="Weitz H."/>
            <person name="Taylor A."/>
            <person name="Grigoriev I.V."/>
            <person name="Nagy L.G."/>
            <person name="Martin F."/>
            <person name="Kauserud H."/>
        </authorList>
    </citation>
    <scope>NUCLEOTIDE SEQUENCE</scope>
    <source>
        <strain evidence="1">CBHHK182m</strain>
    </source>
</reference>
<gene>
    <name evidence="1" type="ORF">B0H16DRAFT_1600524</name>
</gene>
<evidence type="ECO:0000313" key="2">
    <source>
        <dbReference type="Proteomes" id="UP001215598"/>
    </source>
</evidence>
<comment type="caution">
    <text evidence="1">The sequence shown here is derived from an EMBL/GenBank/DDBJ whole genome shotgun (WGS) entry which is preliminary data.</text>
</comment>
<protein>
    <submittedName>
        <fullName evidence="1">Uncharacterized protein</fullName>
    </submittedName>
</protein>
<accession>A0AAD7MKZ4</accession>
<proteinExistence type="predicted"/>
<keyword evidence="2" id="KW-1185">Reference proteome</keyword>